<evidence type="ECO:0000313" key="8">
    <source>
        <dbReference type="EMBL" id="KRO37774.1"/>
    </source>
</evidence>
<keyword evidence="4 6" id="KW-0378">Hydrolase</keyword>
<dbReference type="EMBL" id="LIAV01000386">
    <property type="protein sequence ID" value="KRO37774.1"/>
    <property type="molecule type" value="Genomic_DNA"/>
</dbReference>
<dbReference type="GO" id="GO:0006308">
    <property type="term" value="P:DNA catabolic process"/>
    <property type="evidence" value="ECO:0007669"/>
    <property type="project" value="UniProtKB-UniRule"/>
</dbReference>
<accession>A0A0R2PIL0</accession>
<dbReference type="Proteomes" id="UP000050874">
    <property type="component" value="Unassembled WGS sequence"/>
</dbReference>
<comment type="catalytic activity">
    <reaction evidence="6">
        <text>Exonucleolytic cleavage in either 5'- to 3'- or 3'- to 5'-direction to yield nucleoside 5'-phosphates.</text>
        <dbReference type="EC" id="3.1.11.6"/>
    </reaction>
</comment>
<evidence type="ECO:0000313" key="7">
    <source>
        <dbReference type="EMBL" id="KRO37758.1"/>
    </source>
</evidence>
<sequence length="72" mass="8024">MTKKDTVNFEASLEKLEQIVRKLEGGDINLEDSVKSFEEGIGLVKECQKQLSEAELKVKKLLGNGETIDLES</sequence>
<reference evidence="9" key="2">
    <citation type="submission" date="2015-10" db="EMBL/GenBank/DDBJ databases">
        <title>Metagenome-Assembled Genomes uncover a global brackish microbiome.</title>
        <authorList>
            <person name="Hugerth L.W."/>
            <person name="Larsson J."/>
            <person name="Alneberg J."/>
            <person name="Lindh M.V."/>
            <person name="Legrand C."/>
            <person name="Pinhassi J."/>
            <person name="Andersson A."/>
        </authorList>
    </citation>
    <scope>NUCLEOTIDE SEQUENCE [LARGE SCALE GENOMIC DNA]</scope>
</reference>
<protein>
    <recommendedName>
        <fullName evidence="6">Exodeoxyribonuclease 7 small subunit</fullName>
        <ecNumber evidence="6">3.1.11.6</ecNumber>
    </recommendedName>
    <alternativeName>
        <fullName evidence="6">Exodeoxyribonuclease VII small subunit</fullName>
        <shortName evidence="6">Exonuclease VII small subunit</shortName>
    </alternativeName>
</protein>
<comment type="subcellular location">
    <subcellularLocation>
        <location evidence="6">Cytoplasm</location>
    </subcellularLocation>
</comment>
<dbReference type="NCBIfam" id="NF002140">
    <property type="entry name" value="PRK00977.1-4"/>
    <property type="match status" value="1"/>
</dbReference>
<organism evidence="8 9">
    <name type="scientific">SAR86 cluster bacterium BACL1 MAG-120920-bin57</name>
    <dbReference type="NCBI Taxonomy" id="1655571"/>
    <lineage>
        <taxon>Bacteria</taxon>
        <taxon>Pseudomonadati</taxon>
        <taxon>Pseudomonadota</taxon>
        <taxon>Gammaproteobacteria</taxon>
        <taxon>SAR86 cluster</taxon>
    </lineage>
</organism>
<evidence type="ECO:0000256" key="1">
    <source>
        <dbReference type="ARBA" id="ARBA00009998"/>
    </source>
</evidence>
<comment type="caution">
    <text evidence="8">The sequence shown here is derived from an EMBL/GenBank/DDBJ whole genome shotgun (WGS) entry which is preliminary data.</text>
</comment>
<dbReference type="EC" id="3.1.11.6" evidence="6"/>
<dbReference type="GO" id="GO:0008855">
    <property type="term" value="F:exodeoxyribonuclease VII activity"/>
    <property type="evidence" value="ECO:0007669"/>
    <property type="project" value="UniProtKB-UniRule"/>
</dbReference>
<dbReference type="GO" id="GO:0009318">
    <property type="term" value="C:exodeoxyribonuclease VII complex"/>
    <property type="evidence" value="ECO:0007669"/>
    <property type="project" value="UniProtKB-UniRule"/>
</dbReference>
<dbReference type="PANTHER" id="PTHR34137">
    <property type="entry name" value="EXODEOXYRIBONUCLEASE 7 SMALL SUBUNIT"/>
    <property type="match status" value="1"/>
</dbReference>
<evidence type="ECO:0000256" key="2">
    <source>
        <dbReference type="ARBA" id="ARBA00022490"/>
    </source>
</evidence>
<gene>
    <name evidence="6" type="primary">xseB</name>
    <name evidence="8" type="ORF">ABR63_06460</name>
    <name evidence="7" type="ORF">ABR63_07840</name>
</gene>
<dbReference type="Pfam" id="PF02609">
    <property type="entry name" value="Exonuc_VII_S"/>
    <property type="match status" value="1"/>
</dbReference>
<keyword evidence="2 6" id="KW-0963">Cytoplasm</keyword>
<proteinExistence type="inferred from homology"/>
<dbReference type="PANTHER" id="PTHR34137:SF1">
    <property type="entry name" value="EXODEOXYRIBONUCLEASE 7 SMALL SUBUNIT"/>
    <property type="match status" value="1"/>
</dbReference>
<evidence type="ECO:0000313" key="9">
    <source>
        <dbReference type="Proteomes" id="UP000050874"/>
    </source>
</evidence>
<dbReference type="InterPro" id="IPR037004">
    <property type="entry name" value="Exonuc_VII_ssu_sf"/>
</dbReference>
<dbReference type="PIRSF" id="PIRSF006488">
    <property type="entry name" value="Exonuc_VII_S"/>
    <property type="match status" value="1"/>
</dbReference>
<dbReference type="NCBIfam" id="TIGR01280">
    <property type="entry name" value="xseB"/>
    <property type="match status" value="1"/>
</dbReference>
<evidence type="ECO:0000256" key="4">
    <source>
        <dbReference type="ARBA" id="ARBA00022801"/>
    </source>
</evidence>
<comment type="function">
    <text evidence="6">Bidirectionally degrades single-stranded DNA into large acid-insoluble oligonucleotides, which are then degraded further into small acid-soluble oligonucleotides.</text>
</comment>
<keyword evidence="5 6" id="KW-0269">Exonuclease</keyword>
<comment type="similarity">
    <text evidence="1 6">Belongs to the XseB family.</text>
</comment>
<dbReference type="HAMAP" id="MF_00337">
    <property type="entry name" value="Exonuc_7_S"/>
    <property type="match status" value="1"/>
</dbReference>
<keyword evidence="3 6" id="KW-0540">Nuclease</keyword>
<name>A0A0R2PIL0_9GAMM</name>
<reference evidence="8" key="1">
    <citation type="submission" date="2015-10" db="EMBL/GenBank/DDBJ databases">
        <title>Metagenome-Assembled Genomes uncover a global brackish microbiome.</title>
        <authorList>
            <person name="Hugerth L.W."/>
            <person name="Larsson J."/>
            <person name="Alneberg J."/>
            <person name="Lindh M.V."/>
            <person name="Legrand C."/>
            <person name="Pinhassi J."/>
            <person name="Andersson A.F."/>
        </authorList>
    </citation>
    <scope>NUCLEOTIDE SEQUENCE [LARGE SCALE GENOMIC DNA]</scope>
    <source>
        <strain evidence="8">BACL2 MAG-120920-bin57</strain>
    </source>
</reference>
<dbReference type="Gene3D" id="1.10.287.1040">
    <property type="entry name" value="Exonuclease VII, small subunit"/>
    <property type="match status" value="1"/>
</dbReference>
<evidence type="ECO:0000256" key="3">
    <source>
        <dbReference type="ARBA" id="ARBA00022722"/>
    </source>
</evidence>
<comment type="subunit">
    <text evidence="6">Heterooligomer composed of large and small subunits.</text>
</comment>
<evidence type="ECO:0000256" key="5">
    <source>
        <dbReference type="ARBA" id="ARBA00022839"/>
    </source>
</evidence>
<evidence type="ECO:0000256" key="6">
    <source>
        <dbReference type="HAMAP-Rule" id="MF_00337"/>
    </source>
</evidence>
<dbReference type="InterPro" id="IPR003761">
    <property type="entry name" value="Exonuc_VII_S"/>
</dbReference>
<dbReference type="AlphaFoldDB" id="A0A0R2PIL0"/>
<dbReference type="GO" id="GO:0005829">
    <property type="term" value="C:cytosol"/>
    <property type="evidence" value="ECO:0007669"/>
    <property type="project" value="TreeGrafter"/>
</dbReference>
<dbReference type="SUPFAM" id="SSF116842">
    <property type="entry name" value="XseB-like"/>
    <property type="match status" value="1"/>
</dbReference>
<dbReference type="EMBL" id="LIAV01000387">
    <property type="protein sequence ID" value="KRO37758.1"/>
    <property type="molecule type" value="Genomic_DNA"/>
</dbReference>